<feature type="transmembrane region" description="Helical" evidence="5">
    <location>
        <begin position="120"/>
        <end position="140"/>
    </location>
</feature>
<dbReference type="InterPro" id="IPR019430">
    <property type="entry name" value="7TM_GPCR_serpentine_rcpt_Srx"/>
</dbReference>
<dbReference type="PANTHER" id="PTHR22718">
    <property type="entry name" value="SERPENTINE RECEPTOR, CLASS X"/>
    <property type="match status" value="1"/>
</dbReference>
<sequence>MTIISLGHLVPATAFHGAFLEFHSIRNIFMIFVYDLFWYTAVLQLGLMACNRLVSIVYPMQYKVLFTPRNTYFIIAMLYVFGLSASLPSLFPCCHILWDSNFYITVYEPMDTWYKYVDMFVNSVSLIVMIISYTIIIYKVRESGKAMARYRLNIISKVITYLFKRHETI</sequence>
<dbReference type="Pfam" id="PF10328">
    <property type="entry name" value="7TM_GPCR_Srx"/>
    <property type="match status" value="1"/>
</dbReference>
<dbReference type="CDD" id="cd00637">
    <property type="entry name" value="7tm_classA_rhodopsin-like"/>
    <property type="match status" value="1"/>
</dbReference>
<evidence type="ECO:0000256" key="4">
    <source>
        <dbReference type="ARBA" id="ARBA00023136"/>
    </source>
</evidence>
<evidence type="ECO:0000256" key="1">
    <source>
        <dbReference type="ARBA" id="ARBA00004370"/>
    </source>
</evidence>
<gene>
    <name evidence="7" type="ORF">AB6A40_010902</name>
</gene>
<accession>A0ABD6F2L7</accession>
<keyword evidence="2 5" id="KW-0812">Transmembrane</keyword>
<dbReference type="EMBL" id="JBGFUD010015762">
    <property type="protein sequence ID" value="MFH4984193.1"/>
    <property type="molecule type" value="Genomic_DNA"/>
</dbReference>
<dbReference type="GO" id="GO:0016020">
    <property type="term" value="C:membrane"/>
    <property type="evidence" value="ECO:0007669"/>
    <property type="project" value="UniProtKB-SubCell"/>
</dbReference>
<feature type="transmembrane region" description="Helical" evidence="5">
    <location>
        <begin position="36"/>
        <end position="60"/>
    </location>
</feature>
<dbReference type="SUPFAM" id="SSF81321">
    <property type="entry name" value="Family A G protein-coupled receptor-like"/>
    <property type="match status" value="1"/>
</dbReference>
<keyword evidence="4 5" id="KW-0472">Membrane</keyword>
<comment type="caution">
    <text evidence="7">The sequence shown here is derived from an EMBL/GenBank/DDBJ whole genome shotgun (WGS) entry which is preliminary data.</text>
</comment>
<evidence type="ECO:0000313" key="8">
    <source>
        <dbReference type="Proteomes" id="UP001608902"/>
    </source>
</evidence>
<dbReference type="PANTHER" id="PTHR22718:SF34">
    <property type="entry name" value="G-PROTEIN COUPLED RECEPTORS FAMILY 1 PROFILE DOMAIN-CONTAINING PROTEIN"/>
    <property type="match status" value="1"/>
</dbReference>
<evidence type="ECO:0000313" key="7">
    <source>
        <dbReference type="EMBL" id="MFH4984193.1"/>
    </source>
</evidence>
<dbReference type="Proteomes" id="UP001608902">
    <property type="component" value="Unassembled WGS sequence"/>
</dbReference>
<reference evidence="7 8" key="1">
    <citation type="submission" date="2024-08" db="EMBL/GenBank/DDBJ databases">
        <title>Gnathostoma spinigerum genome.</title>
        <authorList>
            <person name="Gonzalez-Bertolin B."/>
            <person name="Monzon S."/>
            <person name="Zaballos A."/>
            <person name="Jimenez P."/>
            <person name="Dekumyoy P."/>
            <person name="Varona S."/>
            <person name="Cuesta I."/>
            <person name="Sumanam S."/>
            <person name="Adisakwattana P."/>
            <person name="Gasser R.B."/>
            <person name="Hernandez-Gonzalez A."/>
            <person name="Young N.D."/>
            <person name="Perteguer M.J."/>
        </authorList>
    </citation>
    <scope>NUCLEOTIDE SEQUENCE [LARGE SCALE GENOMIC DNA]</scope>
    <source>
        <strain evidence="7">AL3</strain>
        <tissue evidence="7">Liver</tissue>
    </source>
</reference>
<organism evidence="7 8">
    <name type="scientific">Gnathostoma spinigerum</name>
    <dbReference type="NCBI Taxonomy" id="75299"/>
    <lineage>
        <taxon>Eukaryota</taxon>
        <taxon>Metazoa</taxon>
        <taxon>Ecdysozoa</taxon>
        <taxon>Nematoda</taxon>
        <taxon>Chromadorea</taxon>
        <taxon>Rhabditida</taxon>
        <taxon>Spirurina</taxon>
        <taxon>Gnathostomatomorpha</taxon>
        <taxon>Gnathostomatoidea</taxon>
        <taxon>Gnathostomatidae</taxon>
        <taxon>Gnathostoma</taxon>
    </lineage>
</organism>
<dbReference type="PROSITE" id="PS50262">
    <property type="entry name" value="G_PROTEIN_RECEP_F1_2"/>
    <property type="match status" value="1"/>
</dbReference>
<proteinExistence type="predicted"/>
<keyword evidence="8" id="KW-1185">Reference proteome</keyword>
<evidence type="ECO:0000259" key="6">
    <source>
        <dbReference type="PROSITE" id="PS50262"/>
    </source>
</evidence>
<name>A0ABD6F2L7_9BILA</name>
<comment type="subcellular location">
    <subcellularLocation>
        <location evidence="1">Membrane</location>
    </subcellularLocation>
</comment>
<feature type="domain" description="G-protein coupled receptors family 1 profile" evidence="6">
    <location>
        <begin position="1"/>
        <end position="169"/>
    </location>
</feature>
<evidence type="ECO:0000256" key="3">
    <source>
        <dbReference type="ARBA" id="ARBA00022989"/>
    </source>
</evidence>
<protein>
    <recommendedName>
        <fullName evidence="6">G-protein coupled receptors family 1 profile domain-containing protein</fullName>
    </recommendedName>
</protein>
<keyword evidence="3 5" id="KW-1133">Transmembrane helix</keyword>
<feature type="transmembrane region" description="Helical" evidence="5">
    <location>
        <begin position="72"/>
        <end position="98"/>
    </location>
</feature>
<dbReference type="InterPro" id="IPR017452">
    <property type="entry name" value="GPCR_Rhodpsn_7TM"/>
</dbReference>
<evidence type="ECO:0000256" key="2">
    <source>
        <dbReference type="ARBA" id="ARBA00022692"/>
    </source>
</evidence>
<dbReference type="Gene3D" id="1.20.1070.10">
    <property type="entry name" value="Rhodopsin 7-helix transmembrane proteins"/>
    <property type="match status" value="1"/>
</dbReference>
<evidence type="ECO:0000256" key="5">
    <source>
        <dbReference type="SAM" id="Phobius"/>
    </source>
</evidence>
<dbReference type="AlphaFoldDB" id="A0ABD6F2L7"/>